<evidence type="ECO:0000313" key="3">
    <source>
        <dbReference type="Proteomes" id="UP000236291"/>
    </source>
</evidence>
<reference evidence="2 3" key="2">
    <citation type="journal article" date="2017" name="Front. Plant Sci.">
        <title>Gene Classification and Mining of Molecular Markers Useful in Red Clover (Trifolium pratense) Breeding.</title>
        <authorList>
            <person name="Istvanek J."/>
            <person name="Dluhosova J."/>
            <person name="Dluhos P."/>
            <person name="Patkova L."/>
            <person name="Nedelnik J."/>
            <person name="Repkova J."/>
        </authorList>
    </citation>
    <scope>NUCLEOTIDE SEQUENCE [LARGE SCALE GENOMIC DNA]</scope>
    <source>
        <strain evidence="3">cv. Tatra</strain>
        <tissue evidence="2">Young leaves</tissue>
    </source>
</reference>
<organism evidence="2 3">
    <name type="scientific">Trifolium pratense</name>
    <name type="common">Red clover</name>
    <dbReference type="NCBI Taxonomy" id="57577"/>
    <lineage>
        <taxon>Eukaryota</taxon>
        <taxon>Viridiplantae</taxon>
        <taxon>Streptophyta</taxon>
        <taxon>Embryophyta</taxon>
        <taxon>Tracheophyta</taxon>
        <taxon>Spermatophyta</taxon>
        <taxon>Magnoliopsida</taxon>
        <taxon>eudicotyledons</taxon>
        <taxon>Gunneridae</taxon>
        <taxon>Pentapetalae</taxon>
        <taxon>rosids</taxon>
        <taxon>fabids</taxon>
        <taxon>Fabales</taxon>
        <taxon>Fabaceae</taxon>
        <taxon>Papilionoideae</taxon>
        <taxon>50 kb inversion clade</taxon>
        <taxon>NPAAA clade</taxon>
        <taxon>Hologalegina</taxon>
        <taxon>IRL clade</taxon>
        <taxon>Trifolieae</taxon>
        <taxon>Trifolium</taxon>
    </lineage>
</organism>
<dbReference type="Proteomes" id="UP000236291">
    <property type="component" value="Unassembled WGS sequence"/>
</dbReference>
<sequence>MFGTPDPATSSKGTGIDFDYTSTNQSAFSSADDGDGGYKRVPFDRCHTR</sequence>
<feature type="compositionally biased region" description="Basic and acidic residues" evidence="1">
    <location>
        <begin position="36"/>
        <end position="49"/>
    </location>
</feature>
<feature type="region of interest" description="Disordered" evidence="1">
    <location>
        <begin position="1"/>
        <end position="49"/>
    </location>
</feature>
<accession>A0A2K3K157</accession>
<comment type="caution">
    <text evidence="2">The sequence shown here is derived from an EMBL/GenBank/DDBJ whole genome shotgun (WGS) entry which is preliminary data.</text>
</comment>
<evidence type="ECO:0000256" key="1">
    <source>
        <dbReference type="SAM" id="MobiDB-lite"/>
    </source>
</evidence>
<dbReference type="EMBL" id="ASHM01134626">
    <property type="protein sequence ID" value="PNX60008.1"/>
    <property type="molecule type" value="Genomic_DNA"/>
</dbReference>
<feature type="non-terminal residue" evidence="2">
    <location>
        <position position="49"/>
    </location>
</feature>
<dbReference type="AlphaFoldDB" id="A0A2K3K157"/>
<gene>
    <name evidence="2" type="ORF">L195_g059971</name>
</gene>
<evidence type="ECO:0000313" key="2">
    <source>
        <dbReference type="EMBL" id="PNX60008.1"/>
    </source>
</evidence>
<name>A0A2K3K157_TRIPR</name>
<reference evidence="2 3" key="1">
    <citation type="journal article" date="2014" name="Am. J. Bot.">
        <title>Genome assembly and annotation for red clover (Trifolium pratense; Fabaceae).</title>
        <authorList>
            <person name="Istvanek J."/>
            <person name="Jaros M."/>
            <person name="Krenek A."/>
            <person name="Repkova J."/>
        </authorList>
    </citation>
    <scope>NUCLEOTIDE SEQUENCE [LARGE SCALE GENOMIC DNA]</scope>
    <source>
        <strain evidence="3">cv. Tatra</strain>
        <tissue evidence="2">Young leaves</tissue>
    </source>
</reference>
<protein>
    <submittedName>
        <fullName evidence="2">Uncharacterized protein</fullName>
    </submittedName>
</protein>
<proteinExistence type="predicted"/>
<feature type="compositionally biased region" description="Polar residues" evidence="1">
    <location>
        <begin position="20"/>
        <end position="29"/>
    </location>
</feature>